<dbReference type="AlphaFoldDB" id="A0A9N8HH01"/>
<keyword evidence="5" id="KW-0333">Golgi apparatus</keyword>
<feature type="domain" description="Alpha 1,4-glycosyltransferase" evidence="8">
    <location>
        <begin position="268"/>
        <end position="304"/>
    </location>
</feature>
<dbReference type="SUPFAM" id="SSF53448">
    <property type="entry name" value="Nucleotide-diphospho-sugar transferases"/>
    <property type="match status" value="1"/>
</dbReference>
<comment type="subcellular location">
    <subcellularLocation>
        <location evidence="1">Golgi apparatus membrane</location>
        <topology evidence="1">Single-pass type II membrane protein</topology>
    </subcellularLocation>
</comment>
<accession>A0A9N8HH01</accession>
<dbReference type="PANTHER" id="PTHR12042">
    <property type="entry name" value="LACTOSYLCERAMIDE 4-ALPHA-GALACTOSYLTRANSFERASE ALPHA- 1,4-GALACTOSYLTRANSFERASE"/>
    <property type="match status" value="1"/>
</dbReference>
<evidence type="ECO:0000256" key="2">
    <source>
        <dbReference type="ARBA" id="ARBA00009003"/>
    </source>
</evidence>
<dbReference type="InterPro" id="IPR029044">
    <property type="entry name" value="Nucleotide-diphossugar_trans"/>
</dbReference>
<comment type="similarity">
    <text evidence="2">Belongs to the glycosyltransferase 32 family.</text>
</comment>
<gene>
    <name evidence="9" type="ORF">SEMRO_606_G174490.1</name>
</gene>
<evidence type="ECO:0000256" key="7">
    <source>
        <dbReference type="SAM" id="Phobius"/>
    </source>
</evidence>
<evidence type="ECO:0000313" key="10">
    <source>
        <dbReference type="Proteomes" id="UP001153069"/>
    </source>
</evidence>
<dbReference type="EMBL" id="CAICTM010000605">
    <property type="protein sequence ID" value="CAB9513686.1"/>
    <property type="molecule type" value="Genomic_DNA"/>
</dbReference>
<dbReference type="OrthoDB" id="409543at2759"/>
<reference evidence="9" key="1">
    <citation type="submission" date="2020-06" db="EMBL/GenBank/DDBJ databases">
        <authorList>
            <consortium name="Plant Systems Biology data submission"/>
        </authorList>
    </citation>
    <scope>NUCLEOTIDE SEQUENCE</scope>
    <source>
        <strain evidence="9">D6</strain>
    </source>
</reference>
<evidence type="ECO:0000256" key="1">
    <source>
        <dbReference type="ARBA" id="ARBA00004323"/>
    </source>
</evidence>
<dbReference type="GO" id="GO:0016758">
    <property type="term" value="F:hexosyltransferase activity"/>
    <property type="evidence" value="ECO:0007669"/>
    <property type="project" value="TreeGrafter"/>
</dbReference>
<keyword evidence="7" id="KW-1133">Transmembrane helix</keyword>
<keyword evidence="6 7" id="KW-0472">Membrane</keyword>
<evidence type="ECO:0000256" key="3">
    <source>
        <dbReference type="ARBA" id="ARBA00022676"/>
    </source>
</evidence>
<evidence type="ECO:0000256" key="4">
    <source>
        <dbReference type="ARBA" id="ARBA00022679"/>
    </source>
</evidence>
<feature type="transmembrane region" description="Helical" evidence="7">
    <location>
        <begin position="7"/>
        <end position="26"/>
    </location>
</feature>
<dbReference type="InterPro" id="IPR051981">
    <property type="entry name" value="Glycosyltransf_32"/>
</dbReference>
<dbReference type="Pfam" id="PF04488">
    <property type="entry name" value="Gly_transf_sug"/>
    <property type="match status" value="1"/>
</dbReference>
<proteinExistence type="inferred from homology"/>
<keyword evidence="3" id="KW-0328">Glycosyltransferase</keyword>
<evidence type="ECO:0000256" key="6">
    <source>
        <dbReference type="ARBA" id="ARBA00023136"/>
    </source>
</evidence>
<sequence length="422" mass="48276">MEEMKRFLAHHLPVTTGLVMVVLILMHEDLQVTRSALLQMQSSCRREVAASQSSSSRESSGASNDGFFAHHLESNKLSDTAVAKIPITTKEKLPQELPVFHIVMSKTNNGVKDPLSIMNMRCIESVFYFHPTVTLLVHTNNETGLLEGLKHPKLKALVERGYDLQVNFYRPQDILQRTIEAPGSQIDPHAAAEFSSRIDPALRHEKYWYANEANLVRLCILYLQGGIYLDSDVVLINDRLATDPRIDQAMGRHRDGSKYHNAAMKFTQPGNRFLAAVINNMIEHYDGSKWGNNGPKAFGRTAKEHPQWVCPEDKYDYVFNPLSEDQPEMNTKKKGKKQKHRTICYLTPFPNDTVAPFSYKDWDAVCFEHHSPRYKEIRHKLDHSFLVHFNNKKTEEQMSKKAYKKGSLCDHVLSSYCVLCED</sequence>
<organism evidence="9 10">
    <name type="scientific">Seminavis robusta</name>
    <dbReference type="NCBI Taxonomy" id="568900"/>
    <lineage>
        <taxon>Eukaryota</taxon>
        <taxon>Sar</taxon>
        <taxon>Stramenopiles</taxon>
        <taxon>Ochrophyta</taxon>
        <taxon>Bacillariophyta</taxon>
        <taxon>Bacillariophyceae</taxon>
        <taxon>Bacillariophycidae</taxon>
        <taxon>Naviculales</taxon>
        <taxon>Naviculaceae</taxon>
        <taxon>Seminavis</taxon>
    </lineage>
</organism>
<keyword evidence="10" id="KW-1185">Reference proteome</keyword>
<evidence type="ECO:0000256" key="5">
    <source>
        <dbReference type="ARBA" id="ARBA00023034"/>
    </source>
</evidence>
<comment type="caution">
    <text evidence="9">The sequence shown here is derived from an EMBL/GenBank/DDBJ whole genome shotgun (WGS) entry which is preliminary data.</text>
</comment>
<dbReference type="GO" id="GO:0006688">
    <property type="term" value="P:glycosphingolipid biosynthetic process"/>
    <property type="evidence" value="ECO:0007669"/>
    <property type="project" value="TreeGrafter"/>
</dbReference>
<name>A0A9N8HH01_9STRA</name>
<keyword evidence="7" id="KW-0812">Transmembrane</keyword>
<protein>
    <submittedName>
        <fullName evidence="9">Alpha 1,4-glycosyltransferase conserved region</fullName>
    </submittedName>
</protein>
<evidence type="ECO:0000313" key="9">
    <source>
        <dbReference type="EMBL" id="CAB9513686.1"/>
    </source>
</evidence>
<keyword evidence="4" id="KW-0808">Transferase</keyword>
<dbReference type="Gene3D" id="3.90.550.20">
    <property type="match status" value="1"/>
</dbReference>
<dbReference type="GO" id="GO:0000139">
    <property type="term" value="C:Golgi membrane"/>
    <property type="evidence" value="ECO:0007669"/>
    <property type="project" value="UniProtKB-SubCell"/>
</dbReference>
<evidence type="ECO:0000259" key="8">
    <source>
        <dbReference type="Pfam" id="PF04572"/>
    </source>
</evidence>
<dbReference type="InterPro" id="IPR007577">
    <property type="entry name" value="GlycoTrfase_DXD_sugar-bd_CS"/>
</dbReference>
<dbReference type="InterPro" id="IPR007652">
    <property type="entry name" value="A1-4-GlycosylTfrase_dom"/>
</dbReference>
<feature type="domain" description="Alpha 1,4-glycosyltransferase" evidence="8">
    <location>
        <begin position="337"/>
        <end position="420"/>
    </location>
</feature>
<dbReference type="Proteomes" id="UP001153069">
    <property type="component" value="Unassembled WGS sequence"/>
</dbReference>
<dbReference type="Pfam" id="PF04572">
    <property type="entry name" value="Gb3_synth"/>
    <property type="match status" value="2"/>
</dbReference>
<dbReference type="PANTHER" id="PTHR12042:SF21">
    <property type="entry name" value="ALPHA1,4-GALACTOSYLTRANSFERASE 1-RELATED"/>
    <property type="match status" value="1"/>
</dbReference>